<dbReference type="EMBL" id="JAHLJV010000041">
    <property type="protein sequence ID" value="KAK1585773.1"/>
    <property type="molecule type" value="Genomic_DNA"/>
</dbReference>
<dbReference type="Proteomes" id="UP001230504">
    <property type="component" value="Unassembled WGS sequence"/>
</dbReference>
<keyword evidence="3" id="KW-1185">Reference proteome</keyword>
<evidence type="ECO:0000256" key="1">
    <source>
        <dbReference type="SAM" id="MobiDB-lite"/>
    </source>
</evidence>
<dbReference type="GeneID" id="85436170"/>
<evidence type="ECO:0000313" key="2">
    <source>
        <dbReference type="EMBL" id="KAK1585773.1"/>
    </source>
</evidence>
<organism evidence="2 3">
    <name type="scientific">Colletotrichum navitas</name>
    <dbReference type="NCBI Taxonomy" id="681940"/>
    <lineage>
        <taxon>Eukaryota</taxon>
        <taxon>Fungi</taxon>
        <taxon>Dikarya</taxon>
        <taxon>Ascomycota</taxon>
        <taxon>Pezizomycotina</taxon>
        <taxon>Sordariomycetes</taxon>
        <taxon>Hypocreomycetidae</taxon>
        <taxon>Glomerellales</taxon>
        <taxon>Glomerellaceae</taxon>
        <taxon>Colletotrichum</taxon>
        <taxon>Colletotrichum graminicola species complex</taxon>
    </lineage>
</organism>
<dbReference type="RefSeq" id="XP_060412769.1">
    <property type="nucleotide sequence ID" value="XM_060551930.1"/>
</dbReference>
<evidence type="ECO:0000313" key="3">
    <source>
        <dbReference type="Proteomes" id="UP001230504"/>
    </source>
</evidence>
<comment type="caution">
    <text evidence="2">The sequence shown here is derived from an EMBL/GenBank/DDBJ whole genome shotgun (WGS) entry which is preliminary data.</text>
</comment>
<dbReference type="AlphaFoldDB" id="A0AAD8V3D7"/>
<sequence length="218" mass="24165">MTRGAERGTRQDKGKGRRDGIPVGEGRTARARSQDRPGQDRTIPRGSSRSPYEEEEDAGRVTGGEVKNKRFVDHTFPSAHTPGHAAQGTWRHGGARTSCHQVRQVRRGREILGKATETERERERVPMCGCECECEWSVDGLGRHKWNRGGGGGERSPNGQISLTRAFNLFATPTPPSQKELTMLARKQEGQIGCKGQEEEPRQVRAYMCARVCVWVGG</sequence>
<feature type="region of interest" description="Disordered" evidence="1">
    <location>
        <begin position="1"/>
        <end position="97"/>
    </location>
</feature>
<gene>
    <name evidence="2" type="ORF">LY79DRAFT_260094</name>
</gene>
<reference evidence="2" key="1">
    <citation type="submission" date="2021-06" db="EMBL/GenBank/DDBJ databases">
        <title>Comparative genomics, transcriptomics and evolutionary studies reveal genomic signatures of adaptation to plant cell wall in hemibiotrophic fungi.</title>
        <authorList>
            <consortium name="DOE Joint Genome Institute"/>
            <person name="Baroncelli R."/>
            <person name="Diaz J.F."/>
            <person name="Benocci T."/>
            <person name="Peng M."/>
            <person name="Battaglia E."/>
            <person name="Haridas S."/>
            <person name="Andreopoulos W."/>
            <person name="Labutti K."/>
            <person name="Pangilinan J."/>
            <person name="Floch G.L."/>
            <person name="Makela M.R."/>
            <person name="Henrissat B."/>
            <person name="Grigoriev I.V."/>
            <person name="Crouch J.A."/>
            <person name="De Vries R.P."/>
            <person name="Sukno S.A."/>
            <person name="Thon M.R."/>
        </authorList>
    </citation>
    <scope>NUCLEOTIDE SEQUENCE</scope>
    <source>
        <strain evidence="2">CBS 125086</strain>
    </source>
</reference>
<proteinExistence type="predicted"/>
<accession>A0AAD8V3D7</accession>
<feature type="compositionally biased region" description="Basic and acidic residues" evidence="1">
    <location>
        <begin position="32"/>
        <end position="43"/>
    </location>
</feature>
<feature type="compositionally biased region" description="Basic and acidic residues" evidence="1">
    <location>
        <begin position="1"/>
        <end position="20"/>
    </location>
</feature>
<protein>
    <submittedName>
        <fullName evidence="2">Uncharacterized protein</fullName>
    </submittedName>
</protein>
<name>A0AAD8V3D7_9PEZI</name>